<dbReference type="NCBIfam" id="NF000948">
    <property type="entry name" value="PRK00095.1-1"/>
    <property type="match status" value="1"/>
</dbReference>
<feature type="region of interest" description="Disordered" evidence="6">
    <location>
        <begin position="382"/>
        <end position="413"/>
    </location>
</feature>
<dbReference type="OrthoDB" id="9763467at2"/>
<evidence type="ECO:0000256" key="2">
    <source>
        <dbReference type="ARBA" id="ARBA00021975"/>
    </source>
</evidence>
<dbReference type="InterPro" id="IPR038973">
    <property type="entry name" value="MutL/Mlh/Pms-like"/>
</dbReference>
<organism evidence="8 9">
    <name type="scientific">Rheinheimera salexigens</name>
    <dbReference type="NCBI Taxonomy" id="1628148"/>
    <lineage>
        <taxon>Bacteria</taxon>
        <taxon>Pseudomonadati</taxon>
        <taxon>Pseudomonadota</taxon>
        <taxon>Gammaproteobacteria</taxon>
        <taxon>Chromatiales</taxon>
        <taxon>Chromatiaceae</taxon>
        <taxon>Rheinheimera</taxon>
    </lineage>
</organism>
<sequence length="611" mass="67473">MSIQILSPQLANQIAAGEVVERPASVVKELVENSLDAGALHIEIDIEKGGSKLIRVRDNGSGIAEHELVLALSRHATSKITELDDLEAISSLGFRGEALASISSVSRLTLTSRTEQQTAAWQASAAGRDMDVDIRPAAHPVGTSIEVVDLFFNTPARRKFLRTDKTEFGHIDELIKRLALSRYDVGWVLTHNGQRIRQLKPALTPEQRQQRVAALCSKAFAEYAAEIENSYQGIKLWGWILHPDACQPQLNCQYSYVNGRMMRDKLLNHAIRQAYGERLTDDKVPAFVLYLEIDPRQVDVNVHPAKHEVRFHQSRLIHDFVVSALADALRQIAPQEQLIVEQTIQQTAQNSSYVAGINTDENGFANRHQEAQESLNAASGYALPQSHSPQRPQSSGSGASASRPSAAFSSSGMPTYAKARPAIAQLQQQQQYLSATAEVATAAVAAIAQPIIADNRYWLRQHQGQIFIIDLVTTLSNEQVLSSAKTANLLLPLRFNISDNQIAVLTANATAIKQCGFDSVIADKLLIVKAVPVWLRHTNISQWLPDFLQQLINNDKTVGYNLLTILLVEANWLDAAVLIDSFYAQLNTPEQWHAVPLQLQSSLALLAKREI</sequence>
<keyword evidence="4 5" id="KW-0234">DNA repair</keyword>
<dbReference type="PANTHER" id="PTHR10073:SF12">
    <property type="entry name" value="DNA MISMATCH REPAIR PROTEIN MLH1"/>
    <property type="match status" value="1"/>
</dbReference>
<dbReference type="GO" id="GO:0030983">
    <property type="term" value="F:mismatched DNA binding"/>
    <property type="evidence" value="ECO:0007669"/>
    <property type="project" value="InterPro"/>
</dbReference>
<dbReference type="Pfam" id="PF08676">
    <property type="entry name" value="MutL_C"/>
    <property type="match status" value="1"/>
</dbReference>
<dbReference type="Proteomes" id="UP000242258">
    <property type="component" value="Unassembled WGS sequence"/>
</dbReference>
<keyword evidence="3 5" id="KW-0227">DNA damage</keyword>
<evidence type="ECO:0000256" key="6">
    <source>
        <dbReference type="SAM" id="MobiDB-lite"/>
    </source>
</evidence>
<reference evidence="9" key="1">
    <citation type="submission" date="2016-09" db="EMBL/GenBank/DDBJ databases">
        <authorList>
            <person name="Wan X."/>
            <person name="Hou S."/>
        </authorList>
    </citation>
    <scope>NUCLEOTIDE SEQUENCE [LARGE SCALE GENOMIC DNA]</scope>
    <source>
        <strain evidence="9">KH87</strain>
    </source>
</reference>
<dbReference type="Gene3D" id="3.30.565.10">
    <property type="entry name" value="Histidine kinase-like ATPase, C-terminal domain"/>
    <property type="match status" value="1"/>
</dbReference>
<evidence type="ECO:0000256" key="3">
    <source>
        <dbReference type="ARBA" id="ARBA00022763"/>
    </source>
</evidence>
<dbReference type="EMBL" id="MKEK01000001">
    <property type="protein sequence ID" value="OEY70749.1"/>
    <property type="molecule type" value="Genomic_DNA"/>
</dbReference>
<dbReference type="FunFam" id="3.30.230.10:FF:000013">
    <property type="entry name" value="DNA mismatch repair endonuclease MutL"/>
    <property type="match status" value="1"/>
</dbReference>
<dbReference type="InterPro" id="IPR020568">
    <property type="entry name" value="Ribosomal_Su5_D2-typ_SF"/>
</dbReference>
<dbReference type="RefSeq" id="WP_070050313.1">
    <property type="nucleotide sequence ID" value="NZ_CBCSDO010000002.1"/>
</dbReference>
<keyword evidence="9" id="KW-1185">Reference proteome</keyword>
<dbReference type="NCBIfam" id="TIGR00585">
    <property type="entry name" value="mutl"/>
    <property type="match status" value="1"/>
</dbReference>
<dbReference type="CDD" id="cd16926">
    <property type="entry name" value="HATPase_MutL-MLH-PMS-like"/>
    <property type="match status" value="1"/>
</dbReference>
<evidence type="ECO:0000256" key="5">
    <source>
        <dbReference type="HAMAP-Rule" id="MF_00149"/>
    </source>
</evidence>
<dbReference type="FunFam" id="3.30.565.10:FF:000003">
    <property type="entry name" value="DNA mismatch repair endonuclease MutL"/>
    <property type="match status" value="1"/>
</dbReference>
<feature type="compositionally biased region" description="Low complexity" evidence="6">
    <location>
        <begin position="384"/>
        <end position="412"/>
    </location>
</feature>
<dbReference type="Gene3D" id="3.30.1370.100">
    <property type="entry name" value="MutL, C-terminal domain, regulatory subdomain"/>
    <property type="match status" value="1"/>
</dbReference>
<dbReference type="InterPro" id="IPR002099">
    <property type="entry name" value="MutL/Mlh/PMS"/>
</dbReference>
<dbReference type="PROSITE" id="PS00058">
    <property type="entry name" value="DNA_MISMATCH_REPAIR_1"/>
    <property type="match status" value="1"/>
</dbReference>
<dbReference type="PANTHER" id="PTHR10073">
    <property type="entry name" value="DNA MISMATCH REPAIR PROTEIN MLH, PMS, MUTL"/>
    <property type="match status" value="1"/>
</dbReference>
<evidence type="ECO:0000256" key="1">
    <source>
        <dbReference type="ARBA" id="ARBA00006082"/>
    </source>
</evidence>
<dbReference type="STRING" id="1628148.BI198_15160"/>
<feature type="domain" description="DNA mismatch repair protein S5" evidence="7">
    <location>
        <begin position="212"/>
        <end position="330"/>
    </location>
</feature>
<comment type="caution">
    <text evidence="8">The sequence shown here is derived from an EMBL/GenBank/DDBJ whole genome shotgun (WGS) entry which is preliminary data.</text>
</comment>
<dbReference type="Pfam" id="PF13589">
    <property type="entry name" value="HATPase_c_3"/>
    <property type="match status" value="1"/>
</dbReference>
<dbReference type="InterPro" id="IPR014721">
    <property type="entry name" value="Ribsml_uS5_D2-typ_fold_subgr"/>
</dbReference>
<dbReference type="InterPro" id="IPR014790">
    <property type="entry name" value="MutL_C"/>
</dbReference>
<dbReference type="InterPro" id="IPR036890">
    <property type="entry name" value="HATPase_C_sf"/>
</dbReference>
<evidence type="ECO:0000313" key="8">
    <source>
        <dbReference type="EMBL" id="OEY70749.1"/>
    </source>
</evidence>
<dbReference type="Gene3D" id="3.30.230.10">
    <property type="match status" value="1"/>
</dbReference>
<dbReference type="InterPro" id="IPR013507">
    <property type="entry name" value="DNA_mismatch_S5_2-like"/>
</dbReference>
<comment type="similarity">
    <text evidence="1 5">Belongs to the DNA mismatch repair MutL/HexB family.</text>
</comment>
<protein>
    <recommendedName>
        <fullName evidence="2 5">DNA mismatch repair protein MutL</fullName>
    </recommendedName>
</protein>
<dbReference type="InterPro" id="IPR042121">
    <property type="entry name" value="MutL_C_regsub"/>
</dbReference>
<dbReference type="AlphaFoldDB" id="A0A1E7Q990"/>
<proteinExistence type="inferred from homology"/>
<gene>
    <name evidence="5" type="primary">mutL</name>
    <name evidence="8" type="ORF">BI198_15160</name>
</gene>
<evidence type="ECO:0000259" key="7">
    <source>
        <dbReference type="SMART" id="SM01340"/>
    </source>
</evidence>
<dbReference type="CDD" id="cd03482">
    <property type="entry name" value="MutL_Trans_MutL"/>
    <property type="match status" value="1"/>
</dbReference>
<dbReference type="InterPro" id="IPR037198">
    <property type="entry name" value="MutL_C_sf"/>
</dbReference>
<evidence type="ECO:0000256" key="4">
    <source>
        <dbReference type="ARBA" id="ARBA00023204"/>
    </source>
</evidence>
<dbReference type="InterPro" id="IPR014762">
    <property type="entry name" value="DNA_mismatch_repair_CS"/>
</dbReference>
<dbReference type="SUPFAM" id="SSF118116">
    <property type="entry name" value="DNA mismatch repair protein MutL"/>
    <property type="match status" value="1"/>
</dbReference>
<dbReference type="SMART" id="SM01340">
    <property type="entry name" value="DNA_mis_repair"/>
    <property type="match status" value="1"/>
</dbReference>
<dbReference type="GO" id="GO:0005524">
    <property type="term" value="F:ATP binding"/>
    <property type="evidence" value="ECO:0007669"/>
    <property type="project" value="InterPro"/>
</dbReference>
<dbReference type="SUPFAM" id="SSF55874">
    <property type="entry name" value="ATPase domain of HSP90 chaperone/DNA topoisomerase II/histidine kinase"/>
    <property type="match status" value="1"/>
</dbReference>
<dbReference type="Pfam" id="PF01119">
    <property type="entry name" value="DNA_mis_repair"/>
    <property type="match status" value="1"/>
</dbReference>
<dbReference type="SUPFAM" id="SSF54211">
    <property type="entry name" value="Ribosomal protein S5 domain 2-like"/>
    <property type="match status" value="1"/>
</dbReference>
<name>A0A1E7Q990_9GAMM</name>
<dbReference type="HAMAP" id="MF_00149">
    <property type="entry name" value="DNA_mis_repair"/>
    <property type="match status" value="1"/>
</dbReference>
<evidence type="ECO:0000313" key="9">
    <source>
        <dbReference type="Proteomes" id="UP000242258"/>
    </source>
</evidence>
<dbReference type="GO" id="GO:0032300">
    <property type="term" value="C:mismatch repair complex"/>
    <property type="evidence" value="ECO:0007669"/>
    <property type="project" value="InterPro"/>
</dbReference>
<dbReference type="InterPro" id="IPR020667">
    <property type="entry name" value="DNA_mismatch_repair_MutL"/>
</dbReference>
<accession>A0A1E7Q990</accession>
<dbReference type="GO" id="GO:0140664">
    <property type="term" value="F:ATP-dependent DNA damage sensor activity"/>
    <property type="evidence" value="ECO:0007669"/>
    <property type="project" value="InterPro"/>
</dbReference>
<comment type="function">
    <text evidence="5">This protein is involved in the repair of mismatches in DNA. It is required for dam-dependent methyl-directed DNA mismatch repair. May act as a 'molecular matchmaker', a protein that promotes the formation of a stable complex between two or more DNA-binding proteins in an ATP-dependent manner without itself being part of a final effector complex.</text>
</comment>
<dbReference type="GO" id="GO:0016887">
    <property type="term" value="F:ATP hydrolysis activity"/>
    <property type="evidence" value="ECO:0007669"/>
    <property type="project" value="InterPro"/>
</dbReference>
<dbReference type="GO" id="GO:0006298">
    <property type="term" value="P:mismatch repair"/>
    <property type="evidence" value="ECO:0007669"/>
    <property type="project" value="UniProtKB-UniRule"/>
</dbReference>